<keyword evidence="3" id="KW-1185">Reference proteome</keyword>
<evidence type="ECO:0000256" key="1">
    <source>
        <dbReference type="SAM" id="Phobius"/>
    </source>
</evidence>
<protein>
    <submittedName>
        <fullName evidence="2">Uncharacterized protein</fullName>
    </submittedName>
</protein>
<feature type="transmembrane region" description="Helical" evidence="1">
    <location>
        <begin position="72"/>
        <end position="89"/>
    </location>
</feature>
<dbReference type="RefSeq" id="WP_377389116.1">
    <property type="nucleotide sequence ID" value="NZ_JBHUIX010000009.1"/>
</dbReference>
<keyword evidence="1" id="KW-0472">Membrane</keyword>
<feature type="transmembrane region" description="Helical" evidence="1">
    <location>
        <begin position="39"/>
        <end position="60"/>
    </location>
</feature>
<sequence length="91" mass="9922">MTEPRVYDLSAAPPGHTYTATVKPEETQMDAWARVIREFLVLFAALGFLGLIAWICVETLRSSAASAEEKKWAMSFLTGAAGGLIGYLVKK</sequence>
<reference evidence="3" key="1">
    <citation type="journal article" date="2019" name="Int. J. Syst. Evol. Microbiol.">
        <title>The Global Catalogue of Microorganisms (GCM) 10K type strain sequencing project: providing services to taxonomists for standard genome sequencing and annotation.</title>
        <authorList>
            <consortium name="The Broad Institute Genomics Platform"/>
            <consortium name="The Broad Institute Genome Sequencing Center for Infectious Disease"/>
            <person name="Wu L."/>
            <person name="Ma J."/>
        </authorList>
    </citation>
    <scope>NUCLEOTIDE SEQUENCE [LARGE SCALE GENOMIC DNA]</scope>
    <source>
        <strain evidence="3">CCUG 55131</strain>
    </source>
</reference>
<evidence type="ECO:0000313" key="2">
    <source>
        <dbReference type="EMBL" id="MFD2174059.1"/>
    </source>
</evidence>
<comment type="caution">
    <text evidence="2">The sequence shown here is derived from an EMBL/GenBank/DDBJ whole genome shotgun (WGS) entry which is preliminary data.</text>
</comment>
<accession>A0ABW5A8M7</accession>
<name>A0ABW5A8M7_9RHOB</name>
<gene>
    <name evidence="2" type="ORF">ACFSM0_08155</name>
</gene>
<proteinExistence type="predicted"/>
<keyword evidence="1" id="KW-0812">Transmembrane</keyword>
<dbReference type="EMBL" id="JBHUIX010000009">
    <property type="protein sequence ID" value="MFD2174059.1"/>
    <property type="molecule type" value="Genomic_DNA"/>
</dbReference>
<evidence type="ECO:0000313" key="3">
    <source>
        <dbReference type="Proteomes" id="UP001597413"/>
    </source>
</evidence>
<keyword evidence="1" id="KW-1133">Transmembrane helix</keyword>
<organism evidence="2 3">
    <name type="scientific">Rhodobacter lacus</name>
    <dbReference type="NCBI Taxonomy" id="1641972"/>
    <lineage>
        <taxon>Bacteria</taxon>
        <taxon>Pseudomonadati</taxon>
        <taxon>Pseudomonadota</taxon>
        <taxon>Alphaproteobacteria</taxon>
        <taxon>Rhodobacterales</taxon>
        <taxon>Rhodobacter group</taxon>
        <taxon>Rhodobacter</taxon>
    </lineage>
</organism>
<dbReference type="Proteomes" id="UP001597413">
    <property type="component" value="Unassembled WGS sequence"/>
</dbReference>